<dbReference type="Gene3D" id="2.30.110.40">
    <property type="entry name" value="Phage tail tube protein"/>
    <property type="match status" value="1"/>
</dbReference>
<sequence>MGFLHAKDTISGQSAKAYATINGQVEEMFYAKKFEAKIKKNKKEIKTLGKLGTQNKANGFTGTGTMTIYYVTSAFRQLMLNYTKNGIDNYFDIQVVNDDPSSSVGIQDTVIRNVNLDEITIASFDVESESLEEEVSFTFDDWDMFTKFKQPTLN</sequence>
<protein>
    <submittedName>
        <fullName evidence="1">Phage protein</fullName>
    </submittedName>
</protein>
<dbReference type="Pfam" id="PF09393">
    <property type="entry name" value="DUF2001"/>
    <property type="match status" value="1"/>
</dbReference>
<accession>A0ABQ2BPC5</accession>
<keyword evidence="2" id="KW-1185">Reference proteome</keyword>
<dbReference type="Proteomes" id="UP000615455">
    <property type="component" value="Unassembled WGS sequence"/>
</dbReference>
<evidence type="ECO:0000313" key="2">
    <source>
        <dbReference type="Proteomes" id="UP000615455"/>
    </source>
</evidence>
<reference evidence="2" key="1">
    <citation type="journal article" date="2019" name="Int. J. Syst. Evol. Microbiol.">
        <title>The Global Catalogue of Microorganisms (GCM) 10K type strain sequencing project: providing services to taxonomists for standard genome sequencing and annotation.</title>
        <authorList>
            <consortium name="The Broad Institute Genomics Platform"/>
            <consortium name="The Broad Institute Genome Sequencing Center for Infectious Disease"/>
            <person name="Wu L."/>
            <person name="Ma J."/>
        </authorList>
    </citation>
    <scope>NUCLEOTIDE SEQUENCE [LARGE SCALE GENOMIC DNA]</scope>
    <source>
        <strain evidence="2">CGMCC 1.15043</strain>
    </source>
</reference>
<gene>
    <name evidence="1" type="ORF">GCM10008018_06710</name>
</gene>
<dbReference type="RefSeq" id="WP_189007563.1">
    <property type="nucleotide sequence ID" value="NZ_BMHE01000002.1"/>
</dbReference>
<dbReference type="InterPro" id="IPR018989">
    <property type="entry name" value="DUF2001"/>
</dbReference>
<dbReference type="InterPro" id="IPR038628">
    <property type="entry name" value="XkdM-like_sf"/>
</dbReference>
<name>A0ABQ2BPC5_9BACL</name>
<comment type="caution">
    <text evidence="1">The sequence shown here is derived from an EMBL/GenBank/DDBJ whole genome shotgun (WGS) entry which is preliminary data.</text>
</comment>
<dbReference type="SUPFAM" id="SSF69279">
    <property type="entry name" value="Phage tail proteins"/>
    <property type="match status" value="1"/>
</dbReference>
<organism evidence="1 2">
    <name type="scientific">Paenibacillus marchantiophytorum</name>
    <dbReference type="NCBI Taxonomy" id="1619310"/>
    <lineage>
        <taxon>Bacteria</taxon>
        <taxon>Bacillati</taxon>
        <taxon>Bacillota</taxon>
        <taxon>Bacilli</taxon>
        <taxon>Bacillales</taxon>
        <taxon>Paenibacillaceae</taxon>
        <taxon>Paenibacillus</taxon>
    </lineage>
</organism>
<dbReference type="EMBL" id="BMHE01000002">
    <property type="protein sequence ID" value="GGI44359.1"/>
    <property type="molecule type" value="Genomic_DNA"/>
</dbReference>
<evidence type="ECO:0000313" key="1">
    <source>
        <dbReference type="EMBL" id="GGI44359.1"/>
    </source>
</evidence>
<proteinExistence type="predicted"/>